<evidence type="ECO:0000256" key="1">
    <source>
        <dbReference type="SAM" id="MobiDB-lite"/>
    </source>
</evidence>
<feature type="compositionally biased region" description="Low complexity" evidence="1">
    <location>
        <begin position="281"/>
        <end position="290"/>
    </location>
</feature>
<proteinExistence type="predicted"/>
<sequence length="296" mass="32802">MGRIRRLCGAGGIRVLVVAQVQRVPQEGPRFGSGYSQSCRASLLLRQGRYSRRTVRRLGRGAERALEELESSGGLQHPHQEVHEAVPPAAHNLLQELDDDVEGCAQVHQVTLAGQPHQSVRQVGEEGGHEAEVRRVQTLGRSPQRVGPQSEVRQQQHHGEDEQRRRKVGLVLGPPEFVGAESDDAVVGEMHIQTREHGERLRPVRRRQCHYIARPGHVGRTTPQYLAKTPLLYTNKKLAFTTPVARTLLVSFYSVDKERKMQGPVIPNSDTHEGDPPPQPSAHAQASQSQTLAVTV</sequence>
<dbReference type="AlphaFoldDB" id="A0A7R9H473"/>
<name>A0A7R9H473_TIMCR</name>
<evidence type="ECO:0000313" key="2">
    <source>
        <dbReference type="EMBL" id="CAD7407326.1"/>
    </source>
</evidence>
<gene>
    <name evidence="2" type="ORF">TCEB3V08_LOCUS8976</name>
</gene>
<accession>A0A7R9H473</accession>
<reference evidence="2" key="1">
    <citation type="submission" date="2020-11" db="EMBL/GenBank/DDBJ databases">
        <authorList>
            <person name="Tran Van P."/>
        </authorList>
    </citation>
    <scope>NUCLEOTIDE SEQUENCE</scope>
</reference>
<feature type="compositionally biased region" description="Basic and acidic residues" evidence="1">
    <location>
        <begin position="123"/>
        <end position="135"/>
    </location>
</feature>
<dbReference type="EMBL" id="OC320139">
    <property type="protein sequence ID" value="CAD7407326.1"/>
    <property type="molecule type" value="Genomic_DNA"/>
</dbReference>
<organism evidence="2">
    <name type="scientific">Timema cristinae</name>
    <name type="common">Walking stick</name>
    <dbReference type="NCBI Taxonomy" id="61476"/>
    <lineage>
        <taxon>Eukaryota</taxon>
        <taxon>Metazoa</taxon>
        <taxon>Ecdysozoa</taxon>
        <taxon>Arthropoda</taxon>
        <taxon>Hexapoda</taxon>
        <taxon>Insecta</taxon>
        <taxon>Pterygota</taxon>
        <taxon>Neoptera</taxon>
        <taxon>Polyneoptera</taxon>
        <taxon>Phasmatodea</taxon>
        <taxon>Timematodea</taxon>
        <taxon>Timematoidea</taxon>
        <taxon>Timematidae</taxon>
        <taxon>Timema</taxon>
    </lineage>
</organism>
<feature type="region of interest" description="Disordered" evidence="1">
    <location>
        <begin position="115"/>
        <end position="167"/>
    </location>
</feature>
<protein>
    <submittedName>
        <fullName evidence="2">Uncharacterized protein</fullName>
    </submittedName>
</protein>
<feature type="region of interest" description="Disordered" evidence="1">
    <location>
        <begin position="261"/>
        <end position="296"/>
    </location>
</feature>